<organism evidence="1 2">
    <name type="scientific">Serratia phage vB_SmaM_ 2050HW</name>
    <dbReference type="NCBI Taxonomy" id="2024252"/>
    <lineage>
        <taxon>Viruses</taxon>
        <taxon>Duplodnaviria</taxon>
        <taxon>Heunggongvirae</taxon>
        <taxon>Uroviricota</taxon>
        <taxon>Caudoviricetes</taxon>
        <taxon>Chimalliviridae</taxon>
        <taxon>Moabitevirus</taxon>
        <taxon>Moabitevirus mv2050HW</taxon>
    </lineage>
</organism>
<dbReference type="Proteomes" id="UP000223363">
    <property type="component" value="Segment"/>
</dbReference>
<evidence type="ECO:0000313" key="1">
    <source>
        <dbReference type="EMBL" id="ATA65610.1"/>
    </source>
</evidence>
<reference evidence="2" key="1">
    <citation type="submission" date="2017-06" db="EMBL/GenBank/DDBJ databases">
        <authorList>
            <person name="Zhao X."/>
        </authorList>
    </citation>
    <scope>NUCLEOTIDE SEQUENCE [LARGE SCALE GENOMIC DNA]</scope>
</reference>
<name>A0A289ZW73_9CAUD</name>
<evidence type="ECO:0000313" key="2">
    <source>
        <dbReference type="Proteomes" id="UP000223363"/>
    </source>
</evidence>
<proteinExistence type="predicted"/>
<sequence length="110" mass="12547">MAINTILDAKVRLEELRKVVGSVSLNNDESRKHAFLTVRTITVGIADVIMHDFGNDYARLLLSADHYQLYSWATATAFYCSKMLTEDNSSKLIRAIHFLDDQIEDQLEKL</sequence>
<gene>
    <name evidence="1" type="ORF">2050HW_00275</name>
</gene>
<dbReference type="EMBL" id="MF285618">
    <property type="protein sequence ID" value="ATA65610.1"/>
    <property type="molecule type" value="Genomic_DNA"/>
</dbReference>
<accession>A0A289ZW73</accession>
<protein>
    <submittedName>
        <fullName evidence="1">Uncharacterized protein</fullName>
    </submittedName>
</protein>
<keyword evidence="2" id="KW-1185">Reference proteome</keyword>